<dbReference type="Gene3D" id="1.10.1200.270">
    <property type="entry name" value="Methyltransferase, alpha-helical capping domain"/>
    <property type="match status" value="1"/>
</dbReference>
<name>A0AAV5M2E2_9ROSI</name>
<dbReference type="GO" id="GO:0032259">
    <property type="term" value="P:methylation"/>
    <property type="evidence" value="ECO:0007669"/>
    <property type="project" value="UniProtKB-KW"/>
</dbReference>
<keyword evidence="6" id="KW-1185">Reference proteome</keyword>
<dbReference type="AlphaFoldDB" id="A0AAV5M2E2"/>
<dbReference type="InterPro" id="IPR005299">
    <property type="entry name" value="MeTrfase_7"/>
</dbReference>
<protein>
    <recommendedName>
        <fullName evidence="7">S-adenosylmethionine-dependent methyltransferase</fullName>
    </recommendedName>
</protein>
<keyword evidence="4" id="KW-0460">Magnesium</keyword>
<proteinExistence type="predicted"/>
<evidence type="ECO:0000256" key="3">
    <source>
        <dbReference type="ARBA" id="ARBA00022723"/>
    </source>
</evidence>
<evidence type="ECO:0000313" key="5">
    <source>
        <dbReference type="EMBL" id="GKV43665.1"/>
    </source>
</evidence>
<evidence type="ECO:0000256" key="1">
    <source>
        <dbReference type="ARBA" id="ARBA00022603"/>
    </source>
</evidence>
<keyword evidence="2" id="KW-0808">Transferase</keyword>
<dbReference type="InterPro" id="IPR042086">
    <property type="entry name" value="MeTrfase_capping"/>
</dbReference>
<dbReference type="PANTHER" id="PTHR31009">
    <property type="entry name" value="S-ADENOSYL-L-METHIONINE:CARBOXYL METHYLTRANSFERASE FAMILY PROTEIN"/>
    <property type="match status" value="1"/>
</dbReference>
<dbReference type="Proteomes" id="UP001054252">
    <property type="component" value="Unassembled WGS sequence"/>
</dbReference>
<accession>A0AAV5M2E2</accession>
<reference evidence="5 6" key="1">
    <citation type="journal article" date="2021" name="Commun. Biol.">
        <title>The genome of Shorea leprosula (Dipterocarpaceae) highlights the ecological relevance of drought in aseasonal tropical rainforests.</title>
        <authorList>
            <person name="Ng K.K.S."/>
            <person name="Kobayashi M.J."/>
            <person name="Fawcett J.A."/>
            <person name="Hatakeyama M."/>
            <person name="Paape T."/>
            <person name="Ng C.H."/>
            <person name="Ang C.C."/>
            <person name="Tnah L.H."/>
            <person name="Lee C.T."/>
            <person name="Nishiyama T."/>
            <person name="Sese J."/>
            <person name="O'Brien M.J."/>
            <person name="Copetti D."/>
            <person name="Mohd Noor M.I."/>
            <person name="Ong R.C."/>
            <person name="Putra M."/>
            <person name="Sireger I.Z."/>
            <person name="Indrioko S."/>
            <person name="Kosugi Y."/>
            <person name="Izuno A."/>
            <person name="Isagi Y."/>
            <person name="Lee S.L."/>
            <person name="Shimizu K.K."/>
        </authorList>
    </citation>
    <scope>NUCLEOTIDE SEQUENCE [LARGE SCALE GENOMIC DNA]</scope>
    <source>
        <strain evidence="5">214</strain>
    </source>
</reference>
<keyword evidence="1" id="KW-0489">Methyltransferase</keyword>
<gene>
    <name evidence="5" type="ORF">SLEP1_g50929</name>
</gene>
<dbReference type="GO" id="GO:0046872">
    <property type="term" value="F:metal ion binding"/>
    <property type="evidence" value="ECO:0007669"/>
    <property type="project" value="UniProtKB-KW"/>
</dbReference>
<sequence>MEIKDTKKISSSKLFSMTGGEGQYSYVNNSSFQKMGLDIAKKLMQEEITKKLDIDKNIFSPPNVFRIADLGCAAGPNTFFLVQDIIDAVKSKYESEEIEFQVFFNDHSANDFNTLFRTLPVGKNYFANGAPGSFYERLFPKASLHLVHSSYAIPWLSKVPEKVQDKSSPAWNKGRILYENCKEVEFVYAAQFADDFDTFLKARAEEMVPGGLMVLLFPSVQTEANPPKCIMVTIFELVGSSLMDMAKMGLVDESKVDSFNLHLYFPSAEEVKTIVERNGSFKIEKMQQLDRLMPVIEKLALVIRAASEEVV</sequence>
<dbReference type="GO" id="GO:0008168">
    <property type="term" value="F:methyltransferase activity"/>
    <property type="evidence" value="ECO:0007669"/>
    <property type="project" value="UniProtKB-KW"/>
</dbReference>
<evidence type="ECO:0000256" key="4">
    <source>
        <dbReference type="ARBA" id="ARBA00022842"/>
    </source>
</evidence>
<evidence type="ECO:0008006" key="7">
    <source>
        <dbReference type="Google" id="ProtNLM"/>
    </source>
</evidence>
<comment type="caution">
    <text evidence="5">The sequence shown here is derived from an EMBL/GenBank/DDBJ whole genome shotgun (WGS) entry which is preliminary data.</text>
</comment>
<evidence type="ECO:0000256" key="2">
    <source>
        <dbReference type="ARBA" id="ARBA00022679"/>
    </source>
</evidence>
<dbReference type="Pfam" id="PF03492">
    <property type="entry name" value="Methyltransf_7"/>
    <property type="match status" value="1"/>
</dbReference>
<dbReference type="Gene3D" id="3.40.50.150">
    <property type="entry name" value="Vaccinia Virus protein VP39"/>
    <property type="match status" value="1"/>
</dbReference>
<keyword evidence="3" id="KW-0479">Metal-binding</keyword>
<dbReference type="InterPro" id="IPR029063">
    <property type="entry name" value="SAM-dependent_MTases_sf"/>
</dbReference>
<evidence type="ECO:0000313" key="6">
    <source>
        <dbReference type="Proteomes" id="UP001054252"/>
    </source>
</evidence>
<dbReference type="SUPFAM" id="SSF53335">
    <property type="entry name" value="S-adenosyl-L-methionine-dependent methyltransferases"/>
    <property type="match status" value="1"/>
</dbReference>
<organism evidence="5 6">
    <name type="scientific">Rubroshorea leprosula</name>
    <dbReference type="NCBI Taxonomy" id="152421"/>
    <lineage>
        <taxon>Eukaryota</taxon>
        <taxon>Viridiplantae</taxon>
        <taxon>Streptophyta</taxon>
        <taxon>Embryophyta</taxon>
        <taxon>Tracheophyta</taxon>
        <taxon>Spermatophyta</taxon>
        <taxon>Magnoliopsida</taxon>
        <taxon>eudicotyledons</taxon>
        <taxon>Gunneridae</taxon>
        <taxon>Pentapetalae</taxon>
        <taxon>rosids</taxon>
        <taxon>malvids</taxon>
        <taxon>Malvales</taxon>
        <taxon>Dipterocarpaceae</taxon>
        <taxon>Rubroshorea</taxon>
    </lineage>
</organism>
<dbReference type="EMBL" id="BPVZ01000171">
    <property type="protein sequence ID" value="GKV43665.1"/>
    <property type="molecule type" value="Genomic_DNA"/>
</dbReference>